<gene>
    <name evidence="1" type="ORF">EBO34_13450</name>
</gene>
<protein>
    <submittedName>
        <fullName evidence="1">Uncharacterized protein</fullName>
    </submittedName>
</protein>
<dbReference type="Proteomes" id="UP000278746">
    <property type="component" value="Unassembled WGS sequence"/>
</dbReference>
<comment type="caution">
    <text evidence="1">The sequence shown here is derived from an EMBL/GenBank/DDBJ whole genome shotgun (WGS) entry which is preliminary data.</text>
</comment>
<accession>A0A3M7TR28</accession>
<proteinExistence type="predicted"/>
<sequence length="82" mass="9350">MLIIKVCSAQKESYWYRGMIGKECEAEAIGRDFSLVNTENNRKILPEYLVSRLEQEGVWLTISSEDCKVIGGVTTHREIANQ</sequence>
<dbReference type="AlphaFoldDB" id="A0A3M7TR28"/>
<dbReference type="RefSeq" id="WP_122899398.1">
    <property type="nucleotide sequence ID" value="NZ_RHIB01000002.1"/>
</dbReference>
<dbReference type="EMBL" id="RHIB01000002">
    <property type="protein sequence ID" value="RNA67717.1"/>
    <property type="molecule type" value="Genomic_DNA"/>
</dbReference>
<evidence type="ECO:0000313" key="1">
    <source>
        <dbReference type="EMBL" id="RNA67717.1"/>
    </source>
</evidence>
<evidence type="ECO:0000313" key="2">
    <source>
        <dbReference type="Proteomes" id="UP000278746"/>
    </source>
</evidence>
<reference evidence="1 2" key="1">
    <citation type="submission" date="2018-10" db="EMBL/GenBank/DDBJ databases">
        <title>Bacillus Keqinensis sp. nov., a moderately halophilic bacterium isolated from a saline-alkaline lake.</title>
        <authorList>
            <person name="Wang H."/>
        </authorList>
    </citation>
    <scope>NUCLEOTIDE SEQUENCE [LARGE SCALE GENOMIC DNA]</scope>
    <source>
        <strain evidence="1 2">KQ-3</strain>
    </source>
</reference>
<name>A0A3M7TR28_9BACI</name>
<keyword evidence="2" id="KW-1185">Reference proteome</keyword>
<organism evidence="1 2">
    <name type="scientific">Alteribacter keqinensis</name>
    <dbReference type="NCBI Taxonomy" id="2483800"/>
    <lineage>
        <taxon>Bacteria</taxon>
        <taxon>Bacillati</taxon>
        <taxon>Bacillota</taxon>
        <taxon>Bacilli</taxon>
        <taxon>Bacillales</taxon>
        <taxon>Bacillaceae</taxon>
        <taxon>Alteribacter</taxon>
    </lineage>
</organism>